<feature type="transmembrane region" description="Helical" evidence="1">
    <location>
        <begin position="26"/>
        <end position="48"/>
    </location>
</feature>
<sequence>MSPFDDRKLSQYAVQQFNSKVDSKTVSGSVIGLLISTIIGAFLTGLQISLFGRFFYVSLILVYVASWITLRMITKKDAGNPIILLTAVLATIIGPGVTLWLFIR</sequence>
<keyword evidence="1" id="KW-0472">Membrane</keyword>
<dbReference type="Proteomes" id="UP000192276">
    <property type="component" value="Unassembled WGS sequence"/>
</dbReference>
<keyword evidence="1" id="KW-0812">Transmembrane</keyword>
<protein>
    <submittedName>
        <fullName evidence="2">Uncharacterized protein</fullName>
    </submittedName>
</protein>
<comment type="caution">
    <text evidence="2">The sequence shown here is derived from an EMBL/GenBank/DDBJ whole genome shotgun (WGS) entry which is preliminary data.</text>
</comment>
<evidence type="ECO:0000313" key="3">
    <source>
        <dbReference type="Proteomes" id="UP000192276"/>
    </source>
</evidence>
<organism evidence="2 3">
    <name type="scientific">Niastella populi</name>
    <dbReference type="NCBI Taxonomy" id="550983"/>
    <lineage>
        <taxon>Bacteria</taxon>
        <taxon>Pseudomonadati</taxon>
        <taxon>Bacteroidota</taxon>
        <taxon>Chitinophagia</taxon>
        <taxon>Chitinophagales</taxon>
        <taxon>Chitinophagaceae</taxon>
        <taxon>Niastella</taxon>
    </lineage>
</organism>
<evidence type="ECO:0000313" key="2">
    <source>
        <dbReference type="EMBL" id="OQP63703.1"/>
    </source>
</evidence>
<dbReference type="AlphaFoldDB" id="A0A1V9FZC7"/>
<feature type="transmembrane region" description="Helical" evidence="1">
    <location>
        <begin position="54"/>
        <end position="70"/>
    </location>
</feature>
<dbReference type="EMBL" id="LWBP01000100">
    <property type="protein sequence ID" value="OQP63703.1"/>
    <property type="molecule type" value="Genomic_DNA"/>
</dbReference>
<keyword evidence="1" id="KW-1133">Transmembrane helix</keyword>
<accession>A0A1V9FZC7</accession>
<gene>
    <name evidence="2" type="ORF">A4R26_17200</name>
</gene>
<reference evidence="3" key="1">
    <citation type="submission" date="2016-04" db="EMBL/GenBank/DDBJ databases">
        <authorList>
            <person name="Chen L."/>
            <person name="Zhuang W."/>
            <person name="Wang G."/>
        </authorList>
    </citation>
    <scope>NUCLEOTIDE SEQUENCE [LARGE SCALE GENOMIC DNA]</scope>
    <source>
        <strain evidence="3">208</strain>
    </source>
</reference>
<evidence type="ECO:0000256" key="1">
    <source>
        <dbReference type="SAM" id="Phobius"/>
    </source>
</evidence>
<feature type="transmembrane region" description="Helical" evidence="1">
    <location>
        <begin position="82"/>
        <end position="103"/>
    </location>
</feature>
<name>A0A1V9FZC7_9BACT</name>
<keyword evidence="3" id="KW-1185">Reference proteome</keyword>
<proteinExistence type="predicted"/>